<dbReference type="Proteomes" id="UP000004956">
    <property type="component" value="Unassembled WGS sequence"/>
</dbReference>
<dbReference type="PANTHER" id="PTHR43163">
    <property type="entry name" value="DIPEPTIDE TRANSPORT SYSTEM PERMEASE PROTEIN DPPB-RELATED"/>
    <property type="match status" value="1"/>
</dbReference>
<feature type="transmembrane region" description="Helical" evidence="7">
    <location>
        <begin position="100"/>
        <end position="118"/>
    </location>
</feature>
<name>H3KHR1_9BURK</name>
<accession>H3KHR1</accession>
<proteinExistence type="inferred from homology"/>
<dbReference type="EMBL" id="AFBQ01000347">
    <property type="protein sequence ID" value="EHY30369.1"/>
    <property type="molecule type" value="Genomic_DNA"/>
</dbReference>
<sequence>MLRIFLSRLLQGIPVLLVVSAAAFGLFQFIGDPVSQMLPPDASVEDREALTAALGLADPVIVQYLRFLGNALTGDFGMSLRHGAPVADLLMERLPATVELALPAVLVALILGIPMGVFCAARPKSLFSKLFLGGSLLGMSLPTFLLGIFLILGFSVELGLLPAFGRGEVTRIGFWSTGLLTADGLRHLVLPVMTLGLFQTALVVRLVRGEMLEVSERDFMKFGRARGLSPARLLLRHGLKNAILPVVAVMGLQFGEIVAFSMVTETVFQWPGLGLFFLQSVQFADVPVLAAYLTFIALLFLLINLAVDLTIAAIDPRLARPRAA</sequence>
<evidence type="ECO:0000256" key="3">
    <source>
        <dbReference type="ARBA" id="ARBA00022475"/>
    </source>
</evidence>
<dbReference type="InterPro" id="IPR000515">
    <property type="entry name" value="MetI-like"/>
</dbReference>
<evidence type="ECO:0000256" key="1">
    <source>
        <dbReference type="ARBA" id="ARBA00004651"/>
    </source>
</evidence>
<dbReference type="PATRIC" id="fig|762967.3.peg.1820"/>
<evidence type="ECO:0000256" key="7">
    <source>
        <dbReference type="RuleBase" id="RU363032"/>
    </source>
</evidence>
<feature type="transmembrane region" description="Helical" evidence="7">
    <location>
        <begin position="12"/>
        <end position="30"/>
    </location>
</feature>
<evidence type="ECO:0000259" key="8">
    <source>
        <dbReference type="PROSITE" id="PS50928"/>
    </source>
</evidence>
<dbReference type="OrthoDB" id="9803623at2"/>
<dbReference type="SUPFAM" id="SSF161098">
    <property type="entry name" value="MetI-like"/>
    <property type="match status" value="1"/>
</dbReference>
<dbReference type="PANTHER" id="PTHR43163:SF2">
    <property type="entry name" value="ABC TRANSPORTER PERMEASE PROTEIN"/>
    <property type="match status" value="1"/>
</dbReference>
<dbReference type="GO" id="GO:0005886">
    <property type="term" value="C:plasma membrane"/>
    <property type="evidence" value="ECO:0007669"/>
    <property type="project" value="UniProtKB-SubCell"/>
</dbReference>
<dbReference type="Pfam" id="PF19300">
    <property type="entry name" value="BPD_transp_1_N"/>
    <property type="match status" value="1"/>
</dbReference>
<evidence type="ECO:0000313" key="9">
    <source>
        <dbReference type="EMBL" id="EHY30369.1"/>
    </source>
</evidence>
<evidence type="ECO:0000313" key="10">
    <source>
        <dbReference type="Proteomes" id="UP000004956"/>
    </source>
</evidence>
<evidence type="ECO:0000256" key="4">
    <source>
        <dbReference type="ARBA" id="ARBA00022692"/>
    </source>
</evidence>
<comment type="similarity">
    <text evidence="7">Belongs to the binding-protein-dependent transport system permease family.</text>
</comment>
<dbReference type="Gene3D" id="1.10.3720.10">
    <property type="entry name" value="MetI-like"/>
    <property type="match status" value="1"/>
</dbReference>
<organism evidence="9 10">
    <name type="scientific">Sutterella parvirubra YIT 11816</name>
    <dbReference type="NCBI Taxonomy" id="762967"/>
    <lineage>
        <taxon>Bacteria</taxon>
        <taxon>Pseudomonadati</taxon>
        <taxon>Pseudomonadota</taxon>
        <taxon>Betaproteobacteria</taxon>
        <taxon>Burkholderiales</taxon>
        <taxon>Sutterellaceae</taxon>
        <taxon>Sutterella</taxon>
    </lineage>
</organism>
<gene>
    <name evidence="9" type="ORF">HMPREF9440_02307</name>
</gene>
<comment type="caution">
    <text evidence="9">The sequence shown here is derived from an EMBL/GenBank/DDBJ whole genome shotgun (WGS) entry which is preliminary data.</text>
</comment>
<feature type="transmembrane region" description="Helical" evidence="7">
    <location>
        <begin position="130"/>
        <end position="154"/>
    </location>
</feature>
<dbReference type="STRING" id="762967.HMPREF9440_02307"/>
<keyword evidence="10" id="KW-1185">Reference proteome</keyword>
<keyword evidence="2 7" id="KW-0813">Transport</keyword>
<keyword evidence="5 7" id="KW-1133">Transmembrane helix</keyword>
<comment type="subcellular location">
    <subcellularLocation>
        <location evidence="1 7">Cell membrane</location>
        <topology evidence="1 7">Multi-pass membrane protein</topology>
    </subcellularLocation>
</comment>
<evidence type="ECO:0000256" key="6">
    <source>
        <dbReference type="ARBA" id="ARBA00023136"/>
    </source>
</evidence>
<keyword evidence="3" id="KW-1003">Cell membrane</keyword>
<feature type="domain" description="ABC transmembrane type-1" evidence="8">
    <location>
        <begin position="94"/>
        <end position="311"/>
    </location>
</feature>
<dbReference type="HOGENOM" id="CLU_036879_0_3_4"/>
<dbReference type="InterPro" id="IPR035906">
    <property type="entry name" value="MetI-like_sf"/>
</dbReference>
<dbReference type="Pfam" id="PF00528">
    <property type="entry name" value="BPD_transp_1"/>
    <property type="match status" value="1"/>
</dbReference>
<evidence type="ECO:0000256" key="5">
    <source>
        <dbReference type="ARBA" id="ARBA00022989"/>
    </source>
</evidence>
<reference evidence="9 10" key="1">
    <citation type="submission" date="2011-11" db="EMBL/GenBank/DDBJ databases">
        <authorList>
            <person name="Weinstock G."/>
            <person name="Sodergren E."/>
            <person name="Clifton S."/>
            <person name="Fulton L."/>
            <person name="Fulton B."/>
            <person name="Courtney L."/>
            <person name="Fronick C."/>
            <person name="Harrison M."/>
            <person name="Strong C."/>
            <person name="Farmer C."/>
            <person name="Delahaunty K."/>
            <person name="Markovic C."/>
            <person name="Hall O."/>
            <person name="Minx P."/>
            <person name="Tomlinson C."/>
            <person name="Mitreva M."/>
            <person name="Hou S."/>
            <person name="Chen J."/>
            <person name="Wollam A."/>
            <person name="Pepin K.H."/>
            <person name="Johnson M."/>
            <person name="Bhonagiri V."/>
            <person name="Zhang X."/>
            <person name="Suruliraj S."/>
            <person name="Warren W."/>
            <person name="Chinwalla A."/>
            <person name="Mardis E.R."/>
            <person name="Wilson R.K."/>
        </authorList>
    </citation>
    <scope>NUCLEOTIDE SEQUENCE [LARGE SCALE GENOMIC DNA]</scope>
    <source>
        <strain evidence="9 10">YIT 11816</strain>
    </source>
</reference>
<dbReference type="InterPro" id="IPR045621">
    <property type="entry name" value="BPD_transp_1_N"/>
</dbReference>
<feature type="transmembrane region" description="Helical" evidence="7">
    <location>
        <begin position="289"/>
        <end position="314"/>
    </location>
</feature>
<keyword evidence="4 7" id="KW-0812">Transmembrane</keyword>
<dbReference type="CDD" id="cd06261">
    <property type="entry name" value="TM_PBP2"/>
    <property type="match status" value="1"/>
</dbReference>
<keyword evidence="6 7" id="KW-0472">Membrane</keyword>
<dbReference type="GO" id="GO:0055085">
    <property type="term" value="P:transmembrane transport"/>
    <property type="evidence" value="ECO:0007669"/>
    <property type="project" value="InterPro"/>
</dbReference>
<evidence type="ECO:0000256" key="2">
    <source>
        <dbReference type="ARBA" id="ARBA00022448"/>
    </source>
</evidence>
<dbReference type="PROSITE" id="PS50928">
    <property type="entry name" value="ABC_TM1"/>
    <property type="match status" value="1"/>
</dbReference>
<feature type="transmembrane region" description="Helical" evidence="7">
    <location>
        <begin position="242"/>
        <end position="263"/>
    </location>
</feature>
<feature type="transmembrane region" description="Helical" evidence="7">
    <location>
        <begin position="188"/>
        <end position="207"/>
    </location>
</feature>
<dbReference type="AlphaFoldDB" id="H3KHR1"/>
<dbReference type="RefSeq" id="WP_008543640.1">
    <property type="nucleotide sequence ID" value="NZ_JH605013.1"/>
</dbReference>
<protein>
    <submittedName>
        <fullName evidence="9">Putative oligopeptide ABC transporter, permease protein AppB</fullName>
    </submittedName>
</protein>